<dbReference type="Gene3D" id="3.40.50.2300">
    <property type="match status" value="1"/>
</dbReference>
<keyword evidence="1" id="KW-0238">DNA-binding</keyword>
<accession>A0A9X0WAI0</accession>
<dbReference type="NCBIfam" id="NF007935">
    <property type="entry name" value="PRK10651.1"/>
    <property type="match status" value="1"/>
</dbReference>
<dbReference type="SMART" id="SM00421">
    <property type="entry name" value="HTH_LUXR"/>
    <property type="match status" value="1"/>
</dbReference>
<keyword evidence="2" id="KW-0597">Phosphoprotein</keyword>
<reference evidence="5 6" key="1">
    <citation type="journal article" date="2020" name="Microorganisms">
        <title>Osmotic Adaptation and Compatible Solute Biosynthesis of Phototrophic Bacteria as Revealed from Genome Analyses.</title>
        <authorList>
            <person name="Imhoff J.F."/>
            <person name="Rahn T."/>
            <person name="Kunzel S."/>
            <person name="Keller A."/>
            <person name="Neulinger S.C."/>
        </authorList>
    </citation>
    <scope>NUCLEOTIDE SEQUENCE [LARGE SCALE GENOMIC DNA]</scope>
    <source>
        <strain evidence="5 6">DSM 25653</strain>
    </source>
</reference>
<dbReference type="PROSITE" id="PS50110">
    <property type="entry name" value="RESPONSE_REGULATORY"/>
    <property type="match status" value="1"/>
</dbReference>
<dbReference type="GO" id="GO:0003677">
    <property type="term" value="F:DNA binding"/>
    <property type="evidence" value="ECO:0007669"/>
    <property type="project" value="UniProtKB-KW"/>
</dbReference>
<dbReference type="Pfam" id="PF00072">
    <property type="entry name" value="Response_reg"/>
    <property type="match status" value="1"/>
</dbReference>
<evidence type="ECO:0000256" key="2">
    <source>
        <dbReference type="PROSITE-ProRule" id="PRU00169"/>
    </source>
</evidence>
<dbReference type="SUPFAM" id="SSF52172">
    <property type="entry name" value="CheY-like"/>
    <property type="match status" value="1"/>
</dbReference>
<evidence type="ECO:0000259" key="4">
    <source>
        <dbReference type="PROSITE" id="PS50110"/>
    </source>
</evidence>
<proteinExistence type="predicted"/>
<dbReference type="InterPro" id="IPR000792">
    <property type="entry name" value="Tscrpt_reg_LuxR_C"/>
</dbReference>
<feature type="domain" description="Response regulatory" evidence="4">
    <location>
        <begin position="17"/>
        <end position="140"/>
    </location>
</feature>
<dbReference type="InterPro" id="IPR039420">
    <property type="entry name" value="WalR-like"/>
</dbReference>
<dbReference type="PROSITE" id="PS50043">
    <property type="entry name" value="HTH_LUXR_2"/>
    <property type="match status" value="1"/>
</dbReference>
<evidence type="ECO:0000256" key="1">
    <source>
        <dbReference type="ARBA" id="ARBA00023125"/>
    </source>
</evidence>
<feature type="domain" description="HTH luxR-type" evidence="3">
    <location>
        <begin position="164"/>
        <end position="230"/>
    </location>
</feature>
<dbReference type="PANTHER" id="PTHR43214">
    <property type="entry name" value="TWO-COMPONENT RESPONSE REGULATOR"/>
    <property type="match status" value="1"/>
</dbReference>
<dbReference type="InterPro" id="IPR001789">
    <property type="entry name" value="Sig_transdc_resp-reg_receiver"/>
</dbReference>
<evidence type="ECO:0000259" key="3">
    <source>
        <dbReference type="PROSITE" id="PS50043"/>
    </source>
</evidence>
<dbReference type="SMART" id="SM00448">
    <property type="entry name" value="REC"/>
    <property type="match status" value="1"/>
</dbReference>
<comment type="caution">
    <text evidence="5">The sequence shown here is derived from an EMBL/GenBank/DDBJ whole genome shotgun (WGS) entry which is preliminary data.</text>
</comment>
<dbReference type="InterPro" id="IPR016032">
    <property type="entry name" value="Sig_transdc_resp-reg_C-effctor"/>
</dbReference>
<dbReference type="PRINTS" id="PR00038">
    <property type="entry name" value="HTHLUXR"/>
</dbReference>
<sequence>MATEQQPTRVEEQQPTRVLVIDDHPLFRKGVADLLALEPSLCLVGEAADGQEGVRLAADLQPDLILLDLNMKGWDGIETLRQLRAAPVADQARSQDARVLMLTVSDNETDVVAALRAGADGYLLKDMEPEEILEQLREAMRGRLVISPQLTDLLARALRTHHGPMDLDEAGLTQREREVLELLAKGFSNKLIARELDLAIGTVKVHVKHLLKKLGLHSRVEAAVWCLNARDGVRPARERPAPRWPPPSGSR</sequence>
<protein>
    <submittedName>
        <fullName evidence="5">Two-component system response regulator NarL</fullName>
    </submittedName>
</protein>
<dbReference type="PROSITE" id="PS00622">
    <property type="entry name" value="HTH_LUXR_1"/>
    <property type="match status" value="1"/>
</dbReference>
<keyword evidence="6" id="KW-1185">Reference proteome</keyword>
<dbReference type="Pfam" id="PF00196">
    <property type="entry name" value="GerE"/>
    <property type="match status" value="1"/>
</dbReference>
<evidence type="ECO:0000313" key="5">
    <source>
        <dbReference type="EMBL" id="MBK1619338.1"/>
    </source>
</evidence>
<organism evidence="5 6">
    <name type="scientific">Lamprobacter modestohalophilus</name>
    <dbReference type="NCBI Taxonomy" id="1064514"/>
    <lineage>
        <taxon>Bacteria</taxon>
        <taxon>Pseudomonadati</taxon>
        <taxon>Pseudomonadota</taxon>
        <taxon>Gammaproteobacteria</taxon>
        <taxon>Chromatiales</taxon>
        <taxon>Chromatiaceae</taxon>
        <taxon>Lamprobacter</taxon>
    </lineage>
</organism>
<name>A0A9X0WAI0_9GAMM</name>
<dbReference type="GO" id="GO:0000160">
    <property type="term" value="P:phosphorelay signal transduction system"/>
    <property type="evidence" value="ECO:0007669"/>
    <property type="project" value="InterPro"/>
</dbReference>
<dbReference type="Proteomes" id="UP001138768">
    <property type="component" value="Unassembled WGS sequence"/>
</dbReference>
<gene>
    <name evidence="5" type="ORF">CKO42_12995</name>
</gene>
<dbReference type="CDD" id="cd06170">
    <property type="entry name" value="LuxR_C_like"/>
    <property type="match status" value="1"/>
</dbReference>
<evidence type="ECO:0000313" key="6">
    <source>
        <dbReference type="Proteomes" id="UP001138768"/>
    </source>
</evidence>
<dbReference type="EMBL" id="NRRY01000020">
    <property type="protein sequence ID" value="MBK1619338.1"/>
    <property type="molecule type" value="Genomic_DNA"/>
</dbReference>
<feature type="modified residue" description="4-aspartylphosphate" evidence="2">
    <location>
        <position position="68"/>
    </location>
</feature>
<dbReference type="SUPFAM" id="SSF46894">
    <property type="entry name" value="C-terminal effector domain of the bipartite response regulators"/>
    <property type="match status" value="1"/>
</dbReference>
<dbReference type="AlphaFoldDB" id="A0A9X0WAI0"/>
<dbReference type="InterPro" id="IPR011006">
    <property type="entry name" value="CheY-like_superfamily"/>
</dbReference>
<dbReference type="PANTHER" id="PTHR43214:SF38">
    <property type="entry name" value="NITRATE_NITRITE RESPONSE REGULATOR PROTEIN NARL"/>
    <property type="match status" value="1"/>
</dbReference>
<dbReference type="GO" id="GO:0006355">
    <property type="term" value="P:regulation of DNA-templated transcription"/>
    <property type="evidence" value="ECO:0007669"/>
    <property type="project" value="InterPro"/>
</dbReference>